<keyword evidence="4" id="KW-1185">Reference proteome</keyword>
<dbReference type="GO" id="GO:0036440">
    <property type="term" value="F:citrate synthase activity"/>
    <property type="evidence" value="ECO:0007669"/>
    <property type="project" value="UniProtKB-EC"/>
</dbReference>
<dbReference type="Proteomes" id="UP000268285">
    <property type="component" value="Unassembled WGS sequence"/>
</dbReference>
<keyword evidence="3" id="KW-0012">Acyltransferase</keyword>
<protein>
    <recommendedName>
        <fullName evidence="2">citrate synthase (unknown stereospecificity)</fullName>
        <ecNumber evidence="2">2.3.3.16</ecNumber>
    </recommendedName>
</protein>
<organism evidence="3 4">
    <name type="scientific">Mycobacterium pseudokansasii</name>
    <dbReference type="NCBI Taxonomy" id="2341080"/>
    <lineage>
        <taxon>Bacteria</taxon>
        <taxon>Bacillati</taxon>
        <taxon>Actinomycetota</taxon>
        <taxon>Actinomycetes</taxon>
        <taxon>Mycobacteriales</taxon>
        <taxon>Mycobacteriaceae</taxon>
        <taxon>Mycobacterium</taxon>
    </lineage>
</organism>
<keyword evidence="3" id="KW-0808">Transferase</keyword>
<evidence type="ECO:0000313" key="3">
    <source>
        <dbReference type="EMBL" id="VBA48562.1"/>
    </source>
</evidence>
<gene>
    <name evidence="3" type="primary">gltA1_2</name>
    <name evidence="3" type="ORF">LAUMK142_01437</name>
</gene>
<dbReference type="InterPro" id="IPR002020">
    <property type="entry name" value="Citrate_synthase"/>
</dbReference>
<proteinExistence type="predicted"/>
<evidence type="ECO:0000256" key="2">
    <source>
        <dbReference type="ARBA" id="ARBA00012972"/>
    </source>
</evidence>
<evidence type="ECO:0000256" key="1">
    <source>
        <dbReference type="ARBA" id="ARBA00005163"/>
    </source>
</evidence>
<reference evidence="3 4" key="1">
    <citation type="submission" date="2018-09" db="EMBL/GenBank/DDBJ databases">
        <authorList>
            <person name="Tagini F."/>
        </authorList>
    </citation>
    <scope>NUCLEOTIDE SEQUENCE [LARGE SCALE GENOMIC DNA]</scope>
    <source>
        <strain evidence="3 4">MK142</strain>
    </source>
</reference>
<dbReference type="UniPathway" id="UPA00223"/>
<dbReference type="InterPro" id="IPR016143">
    <property type="entry name" value="Citrate_synth-like_sm_a-sub"/>
</dbReference>
<evidence type="ECO:0000313" key="4">
    <source>
        <dbReference type="Proteomes" id="UP000268285"/>
    </source>
</evidence>
<dbReference type="SUPFAM" id="SSF48256">
    <property type="entry name" value="Citrate synthase"/>
    <property type="match status" value="1"/>
</dbReference>
<dbReference type="GO" id="GO:0006099">
    <property type="term" value="P:tricarboxylic acid cycle"/>
    <property type="evidence" value="ECO:0007669"/>
    <property type="project" value="UniProtKB-UniPathway"/>
</dbReference>
<accession>A0A498QKD3</accession>
<dbReference type="EC" id="2.3.3.16" evidence="2"/>
<sequence length="48" mass="5495">MRDMSEIGSATRAAEWLNTKLARYQKVMGFGHRVYPNGDSRVPAWSRP</sequence>
<dbReference type="Pfam" id="PF00285">
    <property type="entry name" value="Citrate_synt"/>
    <property type="match status" value="1"/>
</dbReference>
<dbReference type="EMBL" id="UPHU01000001">
    <property type="protein sequence ID" value="VBA48562.1"/>
    <property type="molecule type" value="Genomic_DNA"/>
</dbReference>
<name>A0A498QKD3_9MYCO</name>
<comment type="pathway">
    <text evidence="1">Carbohydrate metabolism; tricarboxylic acid cycle.</text>
</comment>
<dbReference type="AlphaFoldDB" id="A0A498QKD3"/>
<dbReference type="Gene3D" id="1.10.230.10">
    <property type="entry name" value="Cytochrome P450-Terp, domain 2"/>
    <property type="match status" value="1"/>
</dbReference>
<dbReference type="InterPro" id="IPR036969">
    <property type="entry name" value="Citrate_synthase_sf"/>
</dbReference>